<dbReference type="AlphaFoldDB" id="A0A812R7W4"/>
<evidence type="ECO:0000256" key="5">
    <source>
        <dbReference type="ARBA" id="ARBA00022970"/>
    </source>
</evidence>
<feature type="region of interest" description="Disordered" evidence="8">
    <location>
        <begin position="450"/>
        <end position="485"/>
    </location>
</feature>
<comment type="caution">
    <text evidence="10">The sequence shown here is derived from an EMBL/GenBank/DDBJ whole genome shotgun (WGS) entry which is preliminary data.</text>
</comment>
<dbReference type="GO" id="GO:0022857">
    <property type="term" value="F:transmembrane transporter activity"/>
    <property type="evidence" value="ECO:0007669"/>
    <property type="project" value="InterPro"/>
</dbReference>
<feature type="transmembrane region" description="Helical" evidence="9">
    <location>
        <begin position="421"/>
        <end position="441"/>
    </location>
</feature>
<keyword evidence="4 9" id="KW-0812">Transmembrane</keyword>
<evidence type="ECO:0000256" key="1">
    <source>
        <dbReference type="ARBA" id="ARBA00004141"/>
    </source>
</evidence>
<sequence>MAHSITSAGVAAFVLLGFTLFQSFWSTGIVYGWPSLLSLLNSEDVYRHRCEDYAESCPERTLAFNLVFSIGAMVNVSGGVACGFLVDCIGPRKGILIGLVLIIAGSLCLGLADVDSEWAWPLAYVFYGLGGCCVHLSSFSLGNAFGKAKGVVISCFVAMFSISALAFQVFDLAYRAGLALRSVALVHVGMEALNMCFSGWLWPDEALKPGTRLTWSRCRIKSAGSLEQLDQAKSLTARERCVSALSIARTWKFLGFLTFHFTQLGLNRCLMGWMAPELRWKNEQLLQAGRQGLDLEHELSVFNFLQAAGGFLSIPAFGWIVARFGHRRAPFCATAGLAALFLAVRPFVEPWLLPVLYIVSACHRQLFFSTFFTFLISEYPAEQFATLAGMANIIAGLVSFLQNPLLDMVLRNMNGDFLLPLLAQLGLAVVVFICSLIAWFYDKPSLPPPASLDTETEPGQSSPESAKLSPQHQQADEAAETKLQL</sequence>
<proteinExistence type="inferred from homology"/>
<evidence type="ECO:0000313" key="11">
    <source>
        <dbReference type="Proteomes" id="UP000604046"/>
    </source>
</evidence>
<organism evidence="10 11">
    <name type="scientific">Symbiodinium natans</name>
    <dbReference type="NCBI Taxonomy" id="878477"/>
    <lineage>
        <taxon>Eukaryota</taxon>
        <taxon>Sar</taxon>
        <taxon>Alveolata</taxon>
        <taxon>Dinophyceae</taxon>
        <taxon>Suessiales</taxon>
        <taxon>Symbiodiniaceae</taxon>
        <taxon>Symbiodinium</taxon>
    </lineage>
</organism>
<evidence type="ECO:0000256" key="3">
    <source>
        <dbReference type="ARBA" id="ARBA00022448"/>
    </source>
</evidence>
<comment type="subcellular location">
    <subcellularLocation>
        <location evidence="1">Membrane</location>
        <topology evidence="1">Multi-pass membrane protein</topology>
    </subcellularLocation>
</comment>
<keyword evidence="7 9" id="KW-0472">Membrane</keyword>
<dbReference type="Gene3D" id="1.20.1250.20">
    <property type="entry name" value="MFS general substrate transporter like domains"/>
    <property type="match status" value="1"/>
</dbReference>
<dbReference type="SUPFAM" id="SSF103473">
    <property type="entry name" value="MFS general substrate transporter"/>
    <property type="match status" value="1"/>
</dbReference>
<feature type="transmembrane region" description="Helical" evidence="9">
    <location>
        <begin position="118"/>
        <end position="139"/>
    </location>
</feature>
<dbReference type="InterPro" id="IPR036259">
    <property type="entry name" value="MFS_trans_sf"/>
</dbReference>
<dbReference type="InterPro" id="IPR011701">
    <property type="entry name" value="MFS"/>
</dbReference>
<keyword evidence="3" id="KW-0813">Transport</keyword>
<dbReference type="Proteomes" id="UP000604046">
    <property type="component" value="Unassembled WGS sequence"/>
</dbReference>
<feature type="transmembrane region" description="Helical" evidence="9">
    <location>
        <begin position="329"/>
        <end position="348"/>
    </location>
</feature>
<keyword evidence="5" id="KW-0029">Amino-acid transport</keyword>
<keyword evidence="6 9" id="KW-1133">Transmembrane helix</keyword>
<name>A0A812R7W4_9DINO</name>
<dbReference type="OrthoDB" id="330047at2759"/>
<gene>
    <name evidence="10" type="primary">SLC43A1</name>
    <name evidence="10" type="ORF">SNAT2548_LOCUS22964</name>
</gene>
<evidence type="ECO:0000313" key="10">
    <source>
        <dbReference type="EMBL" id="CAE7422316.1"/>
    </source>
</evidence>
<accession>A0A812R7W4</accession>
<dbReference type="EMBL" id="CAJNDS010002304">
    <property type="protein sequence ID" value="CAE7422316.1"/>
    <property type="molecule type" value="Genomic_DNA"/>
</dbReference>
<dbReference type="Pfam" id="PF07690">
    <property type="entry name" value="MFS_1"/>
    <property type="match status" value="1"/>
</dbReference>
<dbReference type="GO" id="GO:0016020">
    <property type="term" value="C:membrane"/>
    <property type="evidence" value="ECO:0007669"/>
    <property type="project" value="UniProtKB-SubCell"/>
</dbReference>
<dbReference type="GO" id="GO:0006865">
    <property type="term" value="P:amino acid transport"/>
    <property type="evidence" value="ECO:0007669"/>
    <property type="project" value="UniProtKB-KW"/>
</dbReference>
<evidence type="ECO:0000256" key="8">
    <source>
        <dbReference type="SAM" id="MobiDB-lite"/>
    </source>
</evidence>
<feature type="transmembrane region" description="Helical" evidence="9">
    <location>
        <begin position="301"/>
        <end position="322"/>
    </location>
</feature>
<protein>
    <submittedName>
        <fullName evidence="10">SLC43A1 protein</fullName>
    </submittedName>
</protein>
<feature type="transmembrane region" description="Helical" evidence="9">
    <location>
        <begin position="95"/>
        <end position="112"/>
    </location>
</feature>
<keyword evidence="11" id="KW-1185">Reference proteome</keyword>
<feature type="transmembrane region" description="Helical" evidence="9">
    <location>
        <begin position="384"/>
        <end position="401"/>
    </location>
</feature>
<feature type="compositionally biased region" description="Polar residues" evidence="8">
    <location>
        <begin position="457"/>
        <end position="473"/>
    </location>
</feature>
<reference evidence="10" key="1">
    <citation type="submission" date="2021-02" db="EMBL/GenBank/DDBJ databases">
        <authorList>
            <person name="Dougan E. K."/>
            <person name="Rhodes N."/>
            <person name="Thang M."/>
            <person name="Chan C."/>
        </authorList>
    </citation>
    <scope>NUCLEOTIDE SEQUENCE</scope>
</reference>
<dbReference type="PANTHER" id="PTHR20772">
    <property type="entry name" value="PROTEIN FMP42"/>
    <property type="match status" value="1"/>
</dbReference>
<evidence type="ECO:0000256" key="6">
    <source>
        <dbReference type="ARBA" id="ARBA00022989"/>
    </source>
</evidence>
<dbReference type="PANTHER" id="PTHR20772:SF2">
    <property type="entry name" value="PROTEIN FMP42"/>
    <property type="match status" value="1"/>
</dbReference>
<evidence type="ECO:0000256" key="4">
    <source>
        <dbReference type="ARBA" id="ARBA00022692"/>
    </source>
</evidence>
<evidence type="ECO:0000256" key="2">
    <source>
        <dbReference type="ARBA" id="ARBA00006595"/>
    </source>
</evidence>
<evidence type="ECO:0000256" key="9">
    <source>
        <dbReference type="SAM" id="Phobius"/>
    </source>
</evidence>
<feature type="transmembrane region" description="Helical" evidence="9">
    <location>
        <begin position="62"/>
        <end position="86"/>
    </location>
</feature>
<comment type="similarity">
    <text evidence="2">Belongs to the SLC43A transporter (TC 2.A.1.44) family.</text>
</comment>
<feature type="transmembrane region" description="Helical" evidence="9">
    <location>
        <begin position="151"/>
        <end position="170"/>
    </location>
</feature>
<dbReference type="InterPro" id="IPR052599">
    <property type="entry name" value="SLC43A_AATransporter"/>
</dbReference>
<evidence type="ECO:0000256" key="7">
    <source>
        <dbReference type="ARBA" id="ARBA00023136"/>
    </source>
</evidence>